<evidence type="ECO:0000256" key="2">
    <source>
        <dbReference type="ARBA" id="ARBA00023125"/>
    </source>
</evidence>
<dbReference type="InterPro" id="IPR001647">
    <property type="entry name" value="HTH_TetR"/>
</dbReference>
<dbReference type="EMBL" id="MLQM01000013">
    <property type="protein sequence ID" value="OHV05763.1"/>
    <property type="molecule type" value="Genomic_DNA"/>
</dbReference>
<dbReference type="AlphaFoldDB" id="A0A1S1NN59"/>
<dbReference type="Gene3D" id="1.10.357.10">
    <property type="entry name" value="Tetracycline Repressor, domain 2"/>
    <property type="match status" value="1"/>
</dbReference>
<evidence type="ECO:0000313" key="6">
    <source>
        <dbReference type="EMBL" id="OHV05763.1"/>
    </source>
</evidence>
<dbReference type="Proteomes" id="UP000179734">
    <property type="component" value="Unassembled WGS sequence"/>
</dbReference>
<dbReference type="PANTHER" id="PTHR30055">
    <property type="entry name" value="HTH-TYPE TRANSCRIPTIONAL REGULATOR RUTR"/>
    <property type="match status" value="1"/>
</dbReference>
<evidence type="ECO:0000256" key="1">
    <source>
        <dbReference type="ARBA" id="ARBA00023015"/>
    </source>
</evidence>
<name>A0A1S1NN59_9MYCO</name>
<dbReference type="Pfam" id="PF16859">
    <property type="entry name" value="TetR_C_11"/>
    <property type="match status" value="1"/>
</dbReference>
<comment type="caution">
    <text evidence="6">The sequence shown here is derived from an EMBL/GenBank/DDBJ whole genome shotgun (WGS) entry which is preliminary data.</text>
</comment>
<evidence type="ECO:0000313" key="7">
    <source>
        <dbReference type="Proteomes" id="UP000179734"/>
    </source>
</evidence>
<dbReference type="InterPro" id="IPR050109">
    <property type="entry name" value="HTH-type_TetR-like_transc_reg"/>
</dbReference>
<keyword evidence="2 4" id="KW-0238">DNA-binding</keyword>
<dbReference type="PRINTS" id="PR00455">
    <property type="entry name" value="HTHTETR"/>
</dbReference>
<dbReference type="InterPro" id="IPR036271">
    <property type="entry name" value="Tet_transcr_reg_TetR-rel_C_sf"/>
</dbReference>
<reference evidence="6 7" key="1">
    <citation type="submission" date="2016-10" db="EMBL/GenBank/DDBJ databases">
        <title>Genome sequence of Mycobacterium talmonii.</title>
        <authorList>
            <person name="Greninger A.L."/>
            <person name="Elliott B."/>
            <person name="Vasireddy S."/>
            <person name="Vasireddy R."/>
        </authorList>
    </citation>
    <scope>NUCLEOTIDE SEQUENCE [LARGE SCALE GENOMIC DNA]</scope>
    <source>
        <strain evidence="7">NE-TNMC-100812</strain>
    </source>
</reference>
<gene>
    <name evidence="6" type="ORF">BKN37_04580</name>
</gene>
<organism evidence="6 7">
    <name type="scientific">Mycobacterium talmoniae</name>
    <dbReference type="NCBI Taxonomy" id="1858794"/>
    <lineage>
        <taxon>Bacteria</taxon>
        <taxon>Bacillati</taxon>
        <taxon>Actinomycetota</taxon>
        <taxon>Actinomycetes</taxon>
        <taxon>Mycobacteriales</taxon>
        <taxon>Mycobacteriaceae</taxon>
        <taxon>Mycobacterium</taxon>
    </lineage>
</organism>
<evidence type="ECO:0000256" key="4">
    <source>
        <dbReference type="PROSITE-ProRule" id="PRU00335"/>
    </source>
</evidence>
<dbReference type="PROSITE" id="PS50977">
    <property type="entry name" value="HTH_TETR_2"/>
    <property type="match status" value="1"/>
</dbReference>
<dbReference type="GO" id="GO:0000976">
    <property type="term" value="F:transcription cis-regulatory region binding"/>
    <property type="evidence" value="ECO:0007669"/>
    <property type="project" value="TreeGrafter"/>
</dbReference>
<sequence>MEEALLDAAWAELTERGYDDFTIDAVAARAGTSRAVLYRRWPGKQELVLAALQHEVGKDVVTAPDTGSLRGDVIALLQQANKVRVGLATQLFTQLGGFYRQTGASLSDLSAFVHGGRNPALDEVIQRAIDRGEIQPEQVPERIARLPVDLFRYEILMTLRPLADEAIEEIVDTIFLPLLRSRRTAEP</sequence>
<dbReference type="InterPro" id="IPR011075">
    <property type="entry name" value="TetR_C"/>
</dbReference>
<dbReference type="SUPFAM" id="SSF46689">
    <property type="entry name" value="Homeodomain-like"/>
    <property type="match status" value="1"/>
</dbReference>
<feature type="DNA-binding region" description="H-T-H motif" evidence="4">
    <location>
        <begin position="22"/>
        <end position="41"/>
    </location>
</feature>
<keyword evidence="7" id="KW-1185">Reference proteome</keyword>
<dbReference type="SUPFAM" id="SSF48498">
    <property type="entry name" value="Tetracyclin repressor-like, C-terminal domain"/>
    <property type="match status" value="1"/>
</dbReference>
<protein>
    <submittedName>
        <fullName evidence="6">TetR family transcriptional regulator</fullName>
    </submittedName>
</protein>
<dbReference type="Gene3D" id="1.10.10.60">
    <property type="entry name" value="Homeodomain-like"/>
    <property type="match status" value="1"/>
</dbReference>
<evidence type="ECO:0000259" key="5">
    <source>
        <dbReference type="PROSITE" id="PS50977"/>
    </source>
</evidence>
<keyword evidence="1" id="KW-0805">Transcription regulation</keyword>
<feature type="domain" description="HTH tetR-type" evidence="5">
    <location>
        <begin position="1"/>
        <end position="59"/>
    </location>
</feature>
<proteinExistence type="predicted"/>
<dbReference type="GO" id="GO:0003700">
    <property type="term" value="F:DNA-binding transcription factor activity"/>
    <property type="evidence" value="ECO:0007669"/>
    <property type="project" value="TreeGrafter"/>
</dbReference>
<dbReference type="PANTHER" id="PTHR30055:SF148">
    <property type="entry name" value="TETR-FAMILY TRANSCRIPTIONAL REGULATOR"/>
    <property type="match status" value="1"/>
</dbReference>
<keyword evidence="3" id="KW-0804">Transcription</keyword>
<accession>A0A1S1NN59</accession>
<evidence type="ECO:0000256" key="3">
    <source>
        <dbReference type="ARBA" id="ARBA00023163"/>
    </source>
</evidence>
<dbReference type="InterPro" id="IPR009057">
    <property type="entry name" value="Homeodomain-like_sf"/>
</dbReference>
<dbReference type="Pfam" id="PF00440">
    <property type="entry name" value="TetR_N"/>
    <property type="match status" value="1"/>
</dbReference>